<comment type="cofactor">
    <cofactor evidence="9">
        <name>Cu cation</name>
        <dbReference type="ChEBI" id="CHEBI:23378"/>
    </cofactor>
    <text evidence="9">Binds 1 copper ion per subunit.</text>
</comment>
<comment type="caution">
    <text evidence="11">The sequence shown here is derived from an EMBL/GenBank/DDBJ whole genome shotgun (WGS) entry which is preliminary data.</text>
</comment>
<dbReference type="PROSITE" id="PS00332">
    <property type="entry name" value="SOD_CU_ZN_2"/>
    <property type="match status" value="1"/>
</dbReference>
<evidence type="ECO:0000256" key="5">
    <source>
        <dbReference type="ARBA" id="ARBA00023002"/>
    </source>
</evidence>
<evidence type="ECO:0000256" key="2">
    <source>
        <dbReference type="ARBA" id="ARBA00022723"/>
    </source>
</evidence>
<comment type="catalytic activity">
    <reaction evidence="8 9">
        <text>2 superoxide + 2 H(+) = H2O2 + O2</text>
        <dbReference type="Rhea" id="RHEA:20696"/>
        <dbReference type="ChEBI" id="CHEBI:15378"/>
        <dbReference type="ChEBI" id="CHEBI:15379"/>
        <dbReference type="ChEBI" id="CHEBI:16240"/>
        <dbReference type="ChEBI" id="CHEBI:18421"/>
        <dbReference type="EC" id="1.15.1.1"/>
    </reaction>
</comment>
<organism evidence="11 12">
    <name type="scientific">Phascolomyces articulosus</name>
    <dbReference type="NCBI Taxonomy" id="60185"/>
    <lineage>
        <taxon>Eukaryota</taxon>
        <taxon>Fungi</taxon>
        <taxon>Fungi incertae sedis</taxon>
        <taxon>Mucoromycota</taxon>
        <taxon>Mucoromycotina</taxon>
        <taxon>Mucoromycetes</taxon>
        <taxon>Mucorales</taxon>
        <taxon>Lichtheimiaceae</taxon>
        <taxon>Phascolomyces</taxon>
    </lineage>
</organism>
<proteinExistence type="inferred from homology"/>
<dbReference type="PANTHER" id="PTHR10003">
    <property type="entry name" value="SUPEROXIDE DISMUTASE CU-ZN -RELATED"/>
    <property type="match status" value="1"/>
</dbReference>
<evidence type="ECO:0000256" key="9">
    <source>
        <dbReference type="RuleBase" id="RU000393"/>
    </source>
</evidence>
<comment type="cofactor">
    <cofactor evidence="9">
        <name>Zn(2+)</name>
        <dbReference type="ChEBI" id="CHEBI:29105"/>
    </cofactor>
    <text evidence="9">Binds 1 zinc ion per subunit.</text>
</comment>
<keyword evidence="5 9" id="KW-0560">Oxidoreductase</keyword>
<dbReference type="InterPro" id="IPR036423">
    <property type="entry name" value="SOD-like_Cu/Zn_dom_sf"/>
</dbReference>
<evidence type="ECO:0000259" key="10">
    <source>
        <dbReference type="Pfam" id="PF00080"/>
    </source>
</evidence>
<dbReference type="EMBL" id="JAIXMP010000020">
    <property type="protein sequence ID" value="KAI9257186.1"/>
    <property type="molecule type" value="Genomic_DNA"/>
</dbReference>
<dbReference type="SUPFAM" id="SSF49329">
    <property type="entry name" value="Cu,Zn superoxide dismutase-like"/>
    <property type="match status" value="1"/>
</dbReference>
<dbReference type="InterPro" id="IPR024134">
    <property type="entry name" value="SOD_Cu/Zn_/chaperone"/>
</dbReference>
<evidence type="ECO:0000256" key="8">
    <source>
        <dbReference type="ARBA" id="ARBA00049204"/>
    </source>
</evidence>
<evidence type="ECO:0000256" key="7">
    <source>
        <dbReference type="ARBA" id="ARBA00023157"/>
    </source>
</evidence>
<dbReference type="GO" id="GO:0005507">
    <property type="term" value="F:copper ion binding"/>
    <property type="evidence" value="ECO:0007669"/>
    <property type="project" value="InterPro"/>
</dbReference>
<keyword evidence="6 9" id="KW-0186">Copper</keyword>
<keyword evidence="7" id="KW-1015">Disulfide bond</keyword>
<comment type="similarity">
    <text evidence="1 9">Belongs to the Cu-Zn superoxide dismutase family.</text>
</comment>
<gene>
    <name evidence="11" type="ORF">BDA99DRAFT_515775</name>
</gene>
<protein>
    <recommendedName>
        <fullName evidence="9">Superoxide dismutase [Cu-Zn]</fullName>
        <ecNumber evidence="9">1.15.1.1</ecNumber>
    </recommendedName>
</protein>
<keyword evidence="2 9" id="KW-0479">Metal-binding</keyword>
<dbReference type="AlphaFoldDB" id="A0AAD5JW65"/>
<dbReference type="EC" id="1.15.1.1" evidence="9"/>
<keyword evidence="4" id="KW-0049">Antioxidant</keyword>
<feature type="domain" description="Superoxide dismutase copper/zinc binding" evidence="10">
    <location>
        <begin position="17"/>
        <end position="150"/>
    </location>
</feature>
<reference evidence="11" key="1">
    <citation type="journal article" date="2022" name="IScience">
        <title>Evolution of zygomycete secretomes and the origins of terrestrial fungal ecologies.</title>
        <authorList>
            <person name="Chang Y."/>
            <person name="Wang Y."/>
            <person name="Mondo S."/>
            <person name="Ahrendt S."/>
            <person name="Andreopoulos W."/>
            <person name="Barry K."/>
            <person name="Beard J."/>
            <person name="Benny G.L."/>
            <person name="Blankenship S."/>
            <person name="Bonito G."/>
            <person name="Cuomo C."/>
            <person name="Desiro A."/>
            <person name="Gervers K.A."/>
            <person name="Hundley H."/>
            <person name="Kuo A."/>
            <person name="LaButti K."/>
            <person name="Lang B.F."/>
            <person name="Lipzen A."/>
            <person name="O'Donnell K."/>
            <person name="Pangilinan J."/>
            <person name="Reynolds N."/>
            <person name="Sandor L."/>
            <person name="Smith M.E."/>
            <person name="Tsang A."/>
            <person name="Grigoriev I.V."/>
            <person name="Stajich J.E."/>
            <person name="Spatafora J.W."/>
        </authorList>
    </citation>
    <scope>NUCLEOTIDE SEQUENCE</scope>
    <source>
        <strain evidence="11">RSA 2281</strain>
    </source>
</reference>
<keyword evidence="3 9" id="KW-0862">Zinc</keyword>
<dbReference type="FunFam" id="2.60.40.200:FF:000003">
    <property type="entry name" value="Superoxide dismutase [Cu-Zn], chloroplastic"/>
    <property type="match status" value="1"/>
</dbReference>
<evidence type="ECO:0000256" key="1">
    <source>
        <dbReference type="ARBA" id="ARBA00010457"/>
    </source>
</evidence>
<evidence type="ECO:0000313" key="12">
    <source>
        <dbReference type="Proteomes" id="UP001209540"/>
    </source>
</evidence>
<dbReference type="InterPro" id="IPR001424">
    <property type="entry name" value="SOD_Cu_Zn_dom"/>
</dbReference>
<dbReference type="CDD" id="cd00305">
    <property type="entry name" value="Cu-Zn_Superoxide_Dismutase"/>
    <property type="match status" value="1"/>
</dbReference>
<sequence length="160" mass="16473">MVNAVAYLQGAAYATIGLVWFSQEKGSQSTNVYANITGVAAGDHGLHIHQFGDLSQGCASLGPHFNPFNKTHGGPTDTEKHPGDFGNVVADGDGKVQFHLTVDSLDFSGDNSILGRGIVLHAGKDDLGKGNSPDSKLTGNSGERLACGIIGLAPDAATLD</sequence>
<dbReference type="GO" id="GO:0004784">
    <property type="term" value="F:superoxide dismutase activity"/>
    <property type="evidence" value="ECO:0007669"/>
    <property type="project" value="UniProtKB-EC"/>
</dbReference>
<reference evidence="11" key="2">
    <citation type="submission" date="2023-02" db="EMBL/GenBank/DDBJ databases">
        <authorList>
            <consortium name="DOE Joint Genome Institute"/>
            <person name="Mondo S.J."/>
            <person name="Chang Y."/>
            <person name="Wang Y."/>
            <person name="Ahrendt S."/>
            <person name="Andreopoulos W."/>
            <person name="Barry K."/>
            <person name="Beard J."/>
            <person name="Benny G.L."/>
            <person name="Blankenship S."/>
            <person name="Bonito G."/>
            <person name="Cuomo C."/>
            <person name="Desiro A."/>
            <person name="Gervers K.A."/>
            <person name="Hundley H."/>
            <person name="Kuo A."/>
            <person name="LaButti K."/>
            <person name="Lang B.F."/>
            <person name="Lipzen A."/>
            <person name="O'Donnell K."/>
            <person name="Pangilinan J."/>
            <person name="Reynolds N."/>
            <person name="Sandor L."/>
            <person name="Smith M.W."/>
            <person name="Tsang A."/>
            <person name="Grigoriev I.V."/>
            <person name="Stajich J.E."/>
            <person name="Spatafora J.W."/>
        </authorList>
    </citation>
    <scope>NUCLEOTIDE SEQUENCE</scope>
    <source>
        <strain evidence="11">RSA 2281</strain>
    </source>
</reference>
<dbReference type="InterPro" id="IPR018152">
    <property type="entry name" value="SOD_Cu/Zn_BS"/>
</dbReference>
<accession>A0AAD5JW65</accession>
<comment type="function">
    <text evidence="9">Destroys radicals which are normally produced within the cells and which are toxic to biological systems.</text>
</comment>
<evidence type="ECO:0000313" key="11">
    <source>
        <dbReference type="EMBL" id="KAI9257186.1"/>
    </source>
</evidence>
<dbReference type="Gene3D" id="2.60.40.200">
    <property type="entry name" value="Superoxide dismutase, copper/zinc binding domain"/>
    <property type="match status" value="1"/>
</dbReference>
<keyword evidence="12" id="KW-1185">Reference proteome</keyword>
<evidence type="ECO:0000256" key="4">
    <source>
        <dbReference type="ARBA" id="ARBA00022862"/>
    </source>
</evidence>
<dbReference type="PRINTS" id="PR00068">
    <property type="entry name" value="CUZNDISMTASE"/>
</dbReference>
<evidence type="ECO:0000256" key="3">
    <source>
        <dbReference type="ARBA" id="ARBA00022833"/>
    </source>
</evidence>
<name>A0AAD5JW65_9FUNG</name>
<dbReference type="Proteomes" id="UP001209540">
    <property type="component" value="Unassembled WGS sequence"/>
</dbReference>
<evidence type="ECO:0000256" key="6">
    <source>
        <dbReference type="ARBA" id="ARBA00023008"/>
    </source>
</evidence>
<dbReference type="Pfam" id="PF00080">
    <property type="entry name" value="Sod_Cu"/>
    <property type="match status" value="1"/>
</dbReference>